<gene>
    <name evidence="6" type="ORF">A5710_09835</name>
</gene>
<evidence type="ECO:0000313" key="7">
    <source>
        <dbReference type="Proteomes" id="UP000093943"/>
    </source>
</evidence>
<dbReference type="Proteomes" id="UP000093943">
    <property type="component" value="Unassembled WGS sequence"/>
</dbReference>
<reference evidence="7" key="1">
    <citation type="submission" date="2016-06" db="EMBL/GenBank/DDBJ databases">
        <authorList>
            <person name="Sutton G."/>
            <person name="Brinkac L."/>
            <person name="Sanka R."/>
            <person name="Adams M."/>
            <person name="Lau E."/>
            <person name="Sam S."/>
            <person name="Sreng N."/>
            <person name="Him V."/>
            <person name="Kerleguer A."/>
            <person name="Cheng S."/>
        </authorList>
    </citation>
    <scope>NUCLEOTIDE SEQUENCE [LARGE SCALE GENOMIC DNA]</scope>
    <source>
        <strain evidence="7">E1876</strain>
    </source>
</reference>
<dbReference type="EMBL" id="LZKG01000156">
    <property type="protein sequence ID" value="OBI25220.1"/>
    <property type="molecule type" value="Genomic_DNA"/>
</dbReference>
<accession>A0A1A2NQ63</accession>
<keyword evidence="2" id="KW-0812">Transmembrane</keyword>
<proteinExistence type="predicted"/>
<dbReference type="OrthoDB" id="5168289at2"/>
<dbReference type="AlphaFoldDB" id="A0A1A2NQ63"/>
<sequence length="482" mass="51104">MRPGRRRHRVLATACIWVLLLSGCARMLDGHPVSIFADPFRVGGLQAVDGPTGLRPDAPPPSREVAGTDGGRIDQLAAQSVSDLEAFWTVSYPNTFDGDFEPVKSLLSWDPGQLRGTFCKSRTFLLVNAAYCYLDHTIGWDRRLLLPALRSAYGDMAITMVLAHEYGHAIARAAGITKRRQTPTLVAEQQADCLAGVYLRWVAHGDSPRFTLSTGDGLNAVLAAMLALRDPLLNPGETIGDNEHGSAFERISAFQFGFTDGAGSCKAIDAKEIEQRRGDLPVQLQQNETGEVPVSEASVRLIVEAMNIAFTPAKPPQLTFDAAAGSSCTDARPSSPASYCPATNTIAVDLPALQAMGTPSKDKKLATLSGDNTAYSVLMSRYLQAVQIEHGGLVLDNAAAALRTACLTGVATTKLSQGITTSNGGIIALTAGDLDEAVAGLLTNGLAAGDVNGESVPAGFSRIDAYRTGVLGDFDRCLQRFP</sequence>
<evidence type="ECO:0000256" key="3">
    <source>
        <dbReference type="ARBA" id="ARBA00022989"/>
    </source>
</evidence>
<dbReference type="SUPFAM" id="SSF55486">
    <property type="entry name" value="Metalloproteases ('zincins'), catalytic domain"/>
    <property type="match status" value="1"/>
</dbReference>
<dbReference type="PANTHER" id="PTHR30168">
    <property type="entry name" value="PUTATIVE MEMBRANE PROTEIN YPFJ"/>
    <property type="match status" value="1"/>
</dbReference>
<protein>
    <submittedName>
        <fullName evidence="6">Peptidase</fullName>
    </submittedName>
</protein>
<dbReference type="GO" id="GO:0016020">
    <property type="term" value="C:membrane"/>
    <property type="evidence" value="ECO:0007669"/>
    <property type="project" value="UniProtKB-SubCell"/>
</dbReference>
<feature type="region of interest" description="Disordered" evidence="5">
    <location>
        <begin position="49"/>
        <end position="68"/>
    </location>
</feature>
<evidence type="ECO:0000256" key="4">
    <source>
        <dbReference type="ARBA" id="ARBA00023136"/>
    </source>
</evidence>
<dbReference type="PROSITE" id="PS51257">
    <property type="entry name" value="PROKAR_LIPOPROTEIN"/>
    <property type="match status" value="1"/>
</dbReference>
<dbReference type="RefSeq" id="WP_064922457.1">
    <property type="nucleotide sequence ID" value="NZ_LZJK01000103.1"/>
</dbReference>
<comment type="caution">
    <text evidence="6">The sequence shown here is derived from an EMBL/GenBank/DDBJ whole genome shotgun (WGS) entry which is preliminary data.</text>
</comment>
<evidence type="ECO:0000313" key="6">
    <source>
        <dbReference type="EMBL" id="OBI25220.1"/>
    </source>
</evidence>
<keyword evidence="3" id="KW-1133">Transmembrane helix</keyword>
<dbReference type="InterPro" id="IPR007343">
    <property type="entry name" value="Uncharacterised_pept_Zn_put"/>
</dbReference>
<dbReference type="Pfam" id="PF04228">
    <property type="entry name" value="Zn_peptidase"/>
    <property type="match status" value="1"/>
</dbReference>
<evidence type="ECO:0000256" key="5">
    <source>
        <dbReference type="SAM" id="MobiDB-lite"/>
    </source>
</evidence>
<evidence type="ECO:0000256" key="2">
    <source>
        <dbReference type="ARBA" id="ARBA00022692"/>
    </source>
</evidence>
<comment type="subcellular location">
    <subcellularLocation>
        <location evidence="1">Membrane</location>
        <topology evidence="1">Single-pass membrane protein</topology>
    </subcellularLocation>
</comment>
<evidence type="ECO:0000256" key="1">
    <source>
        <dbReference type="ARBA" id="ARBA00004167"/>
    </source>
</evidence>
<organism evidence="6 7">
    <name type="scientific">Mycolicibacter sinensis (strain JDM601)</name>
    <name type="common">Mycobacterium sinense</name>
    <dbReference type="NCBI Taxonomy" id="875328"/>
    <lineage>
        <taxon>Bacteria</taxon>
        <taxon>Bacillati</taxon>
        <taxon>Actinomycetota</taxon>
        <taxon>Actinomycetes</taxon>
        <taxon>Mycobacteriales</taxon>
        <taxon>Mycobacteriaceae</taxon>
        <taxon>Mycolicibacter</taxon>
    </lineage>
</organism>
<keyword evidence="4" id="KW-0472">Membrane</keyword>
<name>A0A1A2NQ63_MYCSD</name>
<dbReference type="PANTHER" id="PTHR30168:SF0">
    <property type="entry name" value="INNER MEMBRANE PROTEIN"/>
    <property type="match status" value="1"/>
</dbReference>